<evidence type="ECO:0000313" key="4">
    <source>
        <dbReference type="Proteomes" id="UP000232806"/>
    </source>
</evidence>
<dbReference type="RefSeq" id="WP_100905021.1">
    <property type="nucleotide sequence ID" value="NZ_CP017766.1"/>
</dbReference>
<organism evidence="2 4">
    <name type="scientific">Methanobacterium subterraneum</name>
    <dbReference type="NCBI Taxonomy" id="59277"/>
    <lineage>
        <taxon>Archaea</taxon>
        <taxon>Methanobacteriati</taxon>
        <taxon>Methanobacteriota</taxon>
        <taxon>Methanomada group</taxon>
        <taxon>Methanobacteria</taxon>
        <taxon>Methanobacteriales</taxon>
        <taxon>Methanobacteriaceae</taxon>
        <taxon>Methanobacterium</taxon>
    </lineage>
</organism>
<reference evidence="2 4" key="1">
    <citation type="submission" date="2016-10" db="EMBL/GenBank/DDBJ databases">
        <title>Comparative genomics between deep and shallow subseafloor isolates.</title>
        <authorList>
            <person name="Ishii S."/>
            <person name="Miller J.R."/>
            <person name="Sutton G."/>
            <person name="Suzuki S."/>
            <person name="Methe B."/>
            <person name="Inagaki F."/>
            <person name="Imachi H."/>
        </authorList>
    </citation>
    <scope>NUCLEOTIDE SEQUENCE [LARGE SCALE GENOMIC DNA]</scope>
    <source>
        <strain evidence="2 4">MO-MB1</strain>
    </source>
</reference>
<evidence type="ECO:0000256" key="1">
    <source>
        <dbReference type="SAM" id="Phobius"/>
    </source>
</evidence>
<keyword evidence="1" id="KW-1133">Transmembrane helix</keyword>
<name>A0A2H4VAB7_9EURY</name>
<evidence type="ECO:0000313" key="3">
    <source>
        <dbReference type="EMBL" id="NMO09952.1"/>
    </source>
</evidence>
<gene>
    <name evidence="2" type="ORF">BK007_02780</name>
    <name evidence="3" type="ORF">HG719_08960</name>
</gene>
<evidence type="ECO:0000313" key="2">
    <source>
        <dbReference type="EMBL" id="AUB55044.1"/>
    </source>
</evidence>
<keyword evidence="1" id="KW-0812">Transmembrane</keyword>
<accession>A0A2H4VAB7</accession>
<dbReference type="Proteomes" id="UP000591058">
    <property type="component" value="Unassembled WGS sequence"/>
</dbReference>
<dbReference type="OrthoDB" id="5726at2160"/>
<evidence type="ECO:0000313" key="5">
    <source>
        <dbReference type="Proteomes" id="UP000591058"/>
    </source>
</evidence>
<dbReference type="EMBL" id="JABBYL010000031">
    <property type="protein sequence ID" value="NMO09952.1"/>
    <property type="molecule type" value="Genomic_DNA"/>
</dbReference>
<dbReference type="Proteomes" id="UP000232806">
    <property type="component" value="Chromosome"/>
</dbReference>
<proteinExistence type="predicted"/>
<feature type="transmembrane region" description="Helical" evidence="1">
    <location>
        <begin position="37"/>
        <end position="57"/>
    </location>
</feature>
<protein>
    <submittedName>
        <fullName evidence="3">Zinc ribbon domain-containing protein</fullName>
    </submittedName>
</protein>
<reference evidence="3 5" key="2">
    <citation type="submission" date="2020-04" db="EMBL/GenBank/DDBJ databases">
        <title>Draft genome of Methanobacterium subterraneum isolated from animal feces.</title>
        <authorList>
            <person name="Ouboter H.T."/>
            <person name="Berger S."/>
            <person name="Gungor E."/>
            <person name="Jetten M.S.M."/>
            <person name="Welte C.U."/>
        </authorList>
    </citation>
    <scope>NUCLEOTIDE SEQUENCE [LARGE SCALE GENOMIC DNA]</scope>
    <source>
        <strain evidence="3">HO_2020</strain>
    </source>
</reference>
<dbReference type="AlphaFoldDB" id="A0A2H4VAB7"/>
<sequence length="168" mass="18996">MVKCKHCNTENDEDSVICQNCRAKIQSKKANKGSNKLILIGFGVLGFIVILGSIFILTSGPQVSKFDQSLINSVKNDKSPDSIIFKIKEHSQTNRQGSKAGYDAIVSGGQSDNNPKFLEEAKKNYDNELEYIQKIENLQISFAKREINEETFIKELILLYEEQPELDY</sequence>
<keyword evidence="1" id="KW-0472">Membrane</keyword>
<dbReference type="GeneID" id="35123635"/>
<dbReference type="EMBL" id="CP017766">
    <property type="protein sequence ID" value="AUB55044.1"/>
    <property type="molecule type" value="Genomic_DNA"/>
</dbReference>